<reference evidence="4" key="1">
    <citation type="submission" date="2022-12" db="EMBL/GenBank/DDBJ databases">
        <authorList>
            <person name="Petersen C."/>
        </authorList>
    </citation>
    <scope>NUCLEOTIDE SEQUENCE</scope>
    <source>
        <strain evidence="4">IBT 3081</strain>
    </source>
</reference>
<dbReference type="Proteomes" id="UP001147752">
    <property type="component" value="Unassembled WGS sequence"/>
</dbReference>
<dbReference type="Gene3D" id="1.10.10.60">
    <property type="entry name" value="Homeodomain-like"/>
    <property type="match status" value="2"/>
</dbReference>
<organism evidence="4 5">
    <name type="scientific">Penicillium concentricum</name>
    <dbReference type="NCBI Taxonomy" id="293559"/>
    <lineage>
        <taxon>Eukaryota</taxon>
        <taxon>Fungi</taxon>
        <taxon>Dikarya</taxon>
        <taxon>Ascomycota</taxon>
        <taxon>Pezizomycotina</taxon>
        <taxon>Eurotiomycetes</taxon>
        <taxon>Eurotiomycetidae</taxon>
        <taxon>Eurotiales</taxon>
        <taxon>Aspergillaceae</taxon>
        <taxon>Penicillium</taxon>
    </lineage>
</organism>
<dbReference type="InterPro" id="IPR017930">
    <property type="entry name" value="Myb_dom"/>
</dbReference>
<accession>A0A9W9RV36</accession>
<dbReference type="PANTHER" id="PTHR45614">
    <property type="entry name" value="MYB PROTEIN-RELATED"/>
    <property type="match status" value="1"/>
</dbReference>
<dbReference type="Pfam" id="PF13921">
    <property type="entry name" value="Myb_DNA-bind_6"/>
    <property type="match status" value="1"/>
</dbReference>
<feature type="region of interest" description="Disordered" evidence="1">
    <location>
        <begin position="177"/>
        <end position="248"/>
    </location>
</feature>
<dbReference type="CDD" id="cd00167">
    <property type="entry name" value="SANT"/>
    <property type="match status" value="2"/>
</dbReference>
<reference evidence="4" key="2">
    <citation type="journal article" date="2023" name="IMA Fungus">
        <title>Comparative genomic study of the Penicillium genus elucidates a diverse pangenome and 15 lateral gene transfer events.</title>
        <authorList>
            <person name="Petersen C."/>
            <person name="Sorensen T."/>
            <person name="Nielsen M.R."/>
            <person name="Sondergaard T.E."/>
            <person name="Sorensen J.L."/>
            <person name="Fitzpatrick D.A."/>
            <person name="Frisvad J.C."/>
            <person name="Nielsen K.L."/>
        </authorList>
    </citation>
    <scope>NUCLEOTIDE SEQUENCE</scope>
    <source>
        <strain evidence="4">IBT 3081</strain>
    </source>
</reference>
<dbReference type="GO" id="GO:0000978">
    <property type="term" value="F:RNA polymerase II cis-regulatory region sequence-specific DNA binding"/>
    <property type="evidence" value="ECO:0007669"/>
    <property type="project" value="TreeGrafter"/>
</dbReference>
<dbReference type="OrthoDB" id="2143914at2759"/>
<dbReference type="SMART" id="SM00717">
    <property type="entry name" value="SANT"/>
    <property type="match status" value="2"/>
</dbReference>
<dbReference type="Pfam" id="PF00249">
    <property type="entry name" value="Myb_DNA-binding"/>
    <property type="match status" value="1"/>
</dbReference>
<evidence type="ECO:0000313" key="4">
    <source>
        <dbReference type="EMBL" id="KAJ5365819.1"/>
    </source>
</evidence>
<evidence type="ECO:0000313" key="5">
    <source>
        <dbReference type="Proteomes" id="UP001147752"/>
    </source>
</evidence>
<dbReference type="EMBL" id="JAPZBT010000003">
    <property type="protein sequence ID" value="KAJ5365819.1"/>
    <property type="molecule type" value="Genomic_DNA"/>
</dbReference>
<feature type="domain" description="Myb-like" evidence="2">
    <location>
        <begin position="6"/>
        <end position="56"/>
    </location>
</feature>
<dbReference type="GeneID" id="81465617"/>
<name>A0A9W9RV36_9EURO</name>
<feature type="compositionally biased region" description="Acidic residues" evidence="1">
    <location>
        <begin position="186"/>
        <end position="201"/>
    </location>
</feature>
<dbReference type="AlphaFoldDB" id="A0A9W9RV36"/>
<sequence>MPKPPNRWNSTEDNLLRREVLTQLVAEGAVKDWQCIATKLPARTNKDCRKRWHNVVSGGVNKGHWTQDEDKLLIEAVKTCGKSWRVVATAVKSRNADREPECAKRWTQFLDPELDRSQWADKEVSLHGYDTRHGYTSGPTLTPCFCIQNKLLQEAHEKYGRRWKEIQDKYTILIRKRKQAQSNGIEDNEETSSQSDSEENGPVEAQETTAMDLSYGQSDDDLSDGEAMIDGGDSAGEQEPPSNEIDDWDSHFCSTYSHLFSDSTPADHMALDPAINANRVLSQCFPAGEVHCWDIPGPQVVQTGSENFDNNTHDPPEDSALLAPGLFPTPAAGPESIGQNPNLVHWHPTSALALDGVSSSPRKITLTVKSPCPDTIESLMRIVLETGSSFSFETE</sequence>
<gene>
    <name evidence="4" type="ORF">N7517_008705</name>
</gene>
<evidence type="ECO:0000256" key="1">
    <source>
        <dbReference type="SAM" id="MobiDB-lite"/>
    </source>
</evidence>
<dbReference type="GO" id="GO:0000981">
    <property type="term" value="F:DNA-binding transcription factor activity, RNA polymerase II-specific"/>
    <property type="evidence" value="ECO:0007669"/>
    <property type="project" value="TreeGrafter"/>
</dbReference>
<evidence type="ECO:0000259" key="2">
    <source>
        <dbReference type="PROSITE" id="PS50090"/>
    </source>
</evidence>
<dbReference type="InterPro" id="IPR050560">
    <property type="entry name" value="MYB_TF"/>
</dbReference>
<proteinExistence type="predicted"/>
<feature type="domain" description="HTH myb-type" evidence="3">
    <location>
        <begin position="60"/>
        <end position="114"/>
    </location>
</feature>
<protein>
    <submittedName>
        <fullName evidence="4">Myb transcription factor</fullName>
    </submittedName>
</protein>
<dbReference type="RefSeq" id="XP_056577285.1">
    <property type="nucleotide sequence ID" value="XM_056726434.1"/>
</dbReference>
<dbReference type="SUPFAM" id="SSF46689">
    <property type="entry name" value="Homeodomain-like"/>
    <property type="match status" value="1"/>
</dbReference>
<dbReference type="PROSITE" id="PS50090">
    <property type="entry name" value="MYB_LIKE"/>
    <property type="match status" value="2"/>
</dbReference>
<dbReference type="GO" id="GO:0005634">
    <property type="term" value="C:nucleus"/>
    <property type="evidence" value="ECO:0007669"/>
    <property type="project" value="TreeGrafter"/>
</dbReference>
<keyword evidence="5" id="KW-1185">Reference proteome</keyword>
<evidence type="ECO:0000259" key="3">
    <source>
        <dbReference type="PROSITE" id="PS51294"/>
    </source>
</evidence>
<dbReference type="InterPro" id="IPR009057">
    <property type="entry name" value="Homeodomain-like_sf"/>
</dbReference>
<dbReference type="PROSITE" id="PS51294">
    <property type="entry name" value="HTH_MYB"/>
    <property type="match status" value="1"/>
</dbReference>
<feature type="domain" description="Myb-like" evidence="2">
    <location>
        <begin position="57"/>
        <end position="110"/>
    </location>
</feature>
<feature type="compositionally biased region" description="Polar residues" evidence="1">
    <location>
        <begin position="206"/>
        <end position="217"/>
    </location>
</feature>
<comment type="caution">
    <text evidence="4">The sequence shown here is derived from an EMBL/GenBank/DDBJ whole genome shotgun (WGS) entry which is preliminary data.</text>
</comment>
<dbReference type="InterPro" id="IPR001005">
    <property type="entry name" value="SANT/Myb"/>
</dbReference>